<dbReference type="Proteomes" id="UP000263268">
    <property type="component" value="Unassembled WGS sequence"/>
</dbReference>
<dbReference type="Pfam" id="PF19515">
    <property type="entry name" value="DUF6048"/>
    <property type="match status" value="1"/>
</dbReference>
<evidence type="ECO:0000313" key="2">
    <source>
        <dbReference type="Proteomes" id="UP000263268"/>
    </source>
</evidence>
<protein>
    <recommendedName>
        <fullName evidence="3">Outer membrane protein beta-barrel domain-containing protein</fullName>
    </recommendedName>
</protein>
<gene>
    <name evidence="1" type="ORF">DHV22_09645</name>
</gene>
<name>A0A3D6BRE9_9FLAO</name>
<comment type="caution">
    <text evidence="1">The sequence shown here is derived from an EMBL/GenBank/DDBJ whole genome shotgun (WGS) entry which is preliminary data.</text>
</comment>
<dbReference type="AlphaFoldDB" id="A0A3D6BRE9"/>
<evidence type="ECO:0008006" key="3">
    <source>
        <dbReference type="Google" id="ProtNLM"/>
    </source>
</evidence>
<sequence length="243" mass="27765">MKMTFTIKYIINPFIAILFFCTIGHAQNDSIVSTKTDSLKYKESYGLRLGGDLGKLIRSFIDDEYKGFEINADYRLTKKWYVAGEIGVEEKDTDNDYLNATTQGSYFKAGVDYNAYENWYGMENMIYGGFRVGASTFSQTLNSYGVYAQDQYWSPQLTSNESQKFSGLSALWGEFIVGLKVEVLNNLYLGLNAQFKYLISQDQPDNFENLYIPGFQKTYDSGGFGFGYGYSISYLIPFYKKNK</sequence>
<dbReference type="InterPro" id="IPR046111">
    <property type="entry name" value="DUF6048"/>
</dbReference>
<organism evidence="1 2">
    <name type="scientific">Xanthomarina gelatinilytica</name>
    <dbReference type="NCBI Taxonomy" id="1137281"/>
    <lineage>
        <taxon>Bacteria</taxon>
        <taxon>Pseudomonadati</taxon>
        <taxon>Bacteroidota</taxon>
        <taxon>Flavobacteriia</taxon>
        <taxon>Flavobacteriales</taxon>
        <taxon>Flavobacteriaceae</taxon>
        <taxon>Xanthomarina</taxon>
    </lineage>
</organism>
<evidence type="ECO:0000313" key="1">
    <source>
        <dbReference type="EMBL" id="HCY81830.1"/>
    </source>
</evidence>
<dbReference type="EMBL" id="DPRK01000152">
    <property type="protein sequence ID" value="HCY81830.1"/>
    <property type="molecule type" value="Genomic_DNA"/>
</dbReference>
<accession>A0A3D6BRE9</accession>
<proteinExistence type="predicted"/>
<reference evidence="1 2" key="1">
    <citation type="journal article" date="2018" name="Nat. Biotechnol.">
        <title>A standardized bacterial taxonomy based on genome phylogeny substantially revises the tree of life.</title>
        <authorList>
            <person name="Parks D.H."/>
            <person name="Chuvochina M."/>
            <person name="Waite D.W."/>
            <person name="Rinke C."/>
            <person name="Skarshewski A."/>
            <person name="Chaumeil P.A."/>
            <person name="Hugenholtz P."/>
        </authorList>
    </citation>
    <scope>NUCLEOTIDE SEQUENCE [LARGE SCALE GENOMIC DNA]</scope>
    <source>
        <strain evidence="1">UBA10227</strain>
    </source>
</reference>